<sequence>MSSQHPSINHRIVLHPNSDEDHHIVDMEDNSENSSSGLESPLSNSDPSNQFDNHITMDNQNNTLRKELYESVHFTNRILLIEGIYSFYLDDSIFVLGLRVFQSMLMYYSFVHSTQPTILGRVFKNMNLKKKISLVLIIVLPLLYIHIANYVSNENYYRRSKLYKKENEYFELIDFFEQENLFTSKKKIFDNVKVGVYFPDQNIIETEQDQIIEKHFDMKFKTNQQEVKQIMDIILQKKVYESQQAIRIDSESITLFDNHPGLFVIYLCLFDIIFAIIQVSHVTTLAQLMKLLNNPNNSYFNSNGSEQSSDEES</sequence>
<dbReference type="VEuPathDB" id="AmoebaDB:NAEGRDRAFT_50506"/>
<keyword evidence="4" id="KW-1185">Reference proteome</keyword>
<dbReference type="OrthoDB" id="10461402at2759"/>
<feature type="compositionally biased region" description="Polar residues" evidence="1">
    <location>
        <begin position="47"/>
        <end position="56"/>
    </location>
</feature>
<reference evidence="3 4" key="1">
    <citation type="journal article" date="2010" name="Cell">
        <title>The genome of Naegleria gruberi illuminates early eukaryotic versatility.</title>
        <authorList>
            <person name="Fritz-Laylin L.K."/>
            <person name="Prochnik S.E."/>
            <person name="Ginger M.L."/>
            <person name="Dacks J.B."/>
            <person name="Carpenter M.L."/>
            <person name="Field M.C."/>
            <person name="Kuo A."/>
            <person name="Paredez A."/>
            <person name="Chapman J."/>
            <person name="Pham J."/>
            <person name="Shu S."/>
            <person name="Neupane R."/>
            <person name="Cipriano M."/>
            <person name="Mancuso J."/>
            <person name="Tu H."/>
            <person name="Salamov A."/>
            <person name="Lindquist E."/>
            <person name="Shapiro H."/>
            <person name="Lucas S."/>
            <person name="Grigoriev I.V."/>
            <person name="Cande W.Z."/>
            <person name="Fulton C."/>
            <person name="Rokhsar D.S."/>
            <person name="Dawson S.C."/>
        </authorList>
    </citation>
    <scope>NUCLEOTIDE SEQUENCE [LARGE SCALE GENOMIC DNA]</scope>
    <source>
        <strain evidence="3 4">NEG-M</strain>
    </source>
</reference>
<dbReference type="GeneID" id="8851932"/>
<keyword evidence="2" id="KW-0472">Membrane</keyword>
<evidence type="ECO:0000313" key="3">
    <source>
        <dbReference type="EMBL" id="EFC42369.1"/>
    </source>
</evidence>
<proteinExistence type="predicted"/>
<feature type="region of interest" description="Disordered" evidence="1">
    <location>
        <begin position="22"/>
        <end position="56"/>
    </location>
</feature>
<dbReference type="RefSeq" id="XP_002675113.1">
    <property type="nucleotide sequence ID" value="XM_002675067.1"/>
</dbReference>
<feature type="compositionally biased region" description="Low complexity" evidence="1">
    <location>
        <begin position="32"/>
        <end position="46"/>
    </location>
</feature>
<dbReference type="InParanoid" id="D2VLD4"/>
<protein>
    <submittedName>
        <fullName evidence="3">Predicted protein</fullName>
    </submittedName>
</protein>
<name>D2VLD4_NAEGR</name>
<keyword evidence="2" id="KW-1133">Transmembrane helix</keyword>
<keyword evidence="2" id="KW-0812">Transmembrane</keyword>
<dbReference type="Proteomes" id="UP000006671">
    <property type="component" value="Unassembled WGS sequence"/>
</dbReference>
<dbReference type="AlphaFoldDB" id="D2VLD4"/>
<accession>D2VLD4</accession>
<dbReference type="EMBL" id="GG738880">
    <property type="protein sequence ID" value="EFC42369.1"/>
    <property type="molecule type" value="Genomic_DNA"/>
</dbReference>
<feature type="transmembrane region" description="Helical" evidence="2">
    <location>
        <begin position="263"/>
        <end position="286"/>
    </location>
</feature>
<organism evidence="4">
    <name type="scientific">Naegleria gruberi</name>
    <name type="common">Amoeba</name>
    <dbReference type="NCBI Taxonomy" id="5762"/>
    <lineage>
        <taxon>Eukaryota</taxon>
        <taxon>Discoba</taxon>
        <taxon>Heterolobosea</taxon>
        <taxon>Tetramitia</taxon>
        <taxon>Eutetramitia</taxon>
        <taxon>Vahlkampfiidae</taxon>
        <taxon>Naegleria</taxon>
    </lineage>
</organism>
<dbReference type="KEGG" id="ngr:NAEGRDRAFT_50506"/>
<evidence type="ECO:0000256" key="2">
    <source>
        <dbReference type="SAM" id="Phobius"/>
    </source>
</evidence>
<gene>
    <name evidence="3" type="ORF">NAEGRDRAFT_50506</name>
</gene>
<evidence type="ECO:0000256" key="1">
    <source>
        <dbReference type="SAM" id="MobiDB-lite"/>
    </source>
</evidence>
<evidence type="ECO:0000313" key="4">
    <source>
        <dbReference type="Proteomes" id="UP000006671"/>
    </source>
</evidence>
<feature type="transmembrane region" description="Helical" evidence="2">
    <location>
        <begin position="132"/>
        <end position="151"/>
    </location>
</feature>